<keyword evidence="2" id="KW-1185">Reference proteome</keyword>
<dbReference type="AlphaFoldDB" id="A0A1G7WU61"/>
<sequence>MDHYKDIYPFQIKLSFQKIRDNFQKRLLTESNSISRNYIQGILDYSESYPELFNGIENYENLKPYEEQIKMLLDDLFPDILTYNEIKVATVPFRNKMFRKTKRFESILNSVSDKSFEFLPRNFNIEKDYILACIIILNTYYKYTIDFFRPEYYDIPDADGNLRNYRLFVNADFVELFPTKNAPEITDADVDQLLNRQNDIDFWKEKFPPDSWIFKGFTILNLTDVTIDNSISEIKTLLLNSNIFSDSRAISLKMVNILKSIFSLPKLEFGFALFNEETEKFQQSHSNYIDSFILNSISDNGCKEAFCHGAYAAIVNQHKYFSITDVDAYAQKNKSNKFANYLQAKGIKSAILAPVTKNDKLLAILELVSYSKNDLNNINATKLDDIVPYIAETVQSYKQERQNRIKAIIQSEYTSIHPSVEWKFEEEAEKLFAESAPDKNNELKEIRFHKVHPLFGQIDIADSSTERNSAIQNDLIYQLNEVLNIVNSALEIQALPVFEQLSYRITDALSHLTEGITASTEEKTDKLLKQDAQPVLEYILKTIPSCHAMVEQYMEKSSAGAKAFHKNRDVFDETVSSINSSLASFIDMKQVEAQKLFPHYFDRYKTDGVEHNMYIGQSIAKDLTFSKVVLENLRLWQLSVMCEMENKFYKIQEVKHIKLSSRSLILAFNNTLTIHYRMDEKHFDVDGSYNARYEIIKKRIDKAYIKNSEERITSRGKLTIVYSQLETQEEYLKYITYLQRKQYLNAEVELLDVEDLQGVSGLKAIRVGILYHNGNTPDTGITYENLIESMHE</sequence>
<dbReference type="STRING" id="470826.SAMN04488027_106132"/>
<name>A0A1G7WU61_9FLAO</name>
<organism evidence="1 2">
    <name type="scientific">Psychroflexus sediminis</name>
    <dbReference type="NCBI Taxonomy" id="470826"/>
    <lineage>
        <taxon>Bacteria</taxon>
        <taxon>Pseudomonadati</taxon>
        <taxon>Bacteroidota</taxon>
        <taxon>Flavobacteriia</taxon>
        <taxon>Flavobacteriales</taxon>
        <taxon>Flavobacteriaceae</taxon>
        <taxon>Psychroflexus</taxon>
    </lineage>
</organism>
<reference evidence="1 2" key="1">
    <citation type="submission" date="2016-10" db="EMBL/GenBank/DDBJ databases">
        <authorList>
            <person name="de Groot N.N."/>
        </authorList>
    </citation>
    <scope>NUCLEOTIDE SEQUENCE [LARGE SCALE GENOMIC DNA]</scope>
    <source>
        <strain evidence="1 2">DSM 19803</strain>
    </source>
</reference>
<evidence type="ECO:0000313" key="1">
    <source>
        <dbReference type="EMBL" id="SDG75471.1"/>
    </source>
</evidence>
<gene>
    <name evidence="1" type="ORF">SAMN04488027_106132</name>
</gene>
<dbReference type="EMBL" id="FNCW01000006">
    <property type="protein sequence ID" value="SDG75471.1"/>
    <property type="molecule type" value="Genomic_DNA"/>
</dbReference>
<evidence type="ECO:0008006" key="3">
    <source>
        <dbReference type="Google" id="ProtNLM"/>
    </source>
</evidence>
<evidence type="ECO:0000313" key="2">
    <source>
        <dbReference type="Proteomes" id="UP000199296"/>
    </source>
</evidence>
<protein>
    <recommendedName>
        <fullName evidence="3">GAF domain-containing protein</fullName>
    </recommendedName>
</protein>
<dbReference type="Proteomes" id="UP000199296">
    <property type="component" value="Unassembled WGS sequence"/>
</dbReference>
<dbReference type="OrthoDB" id="627374at2"/>
<proteinExistence type="predicted"/>
<dbReference type="RefSeq" id="WP_093367867.1">
    <property type="nucleotide sequence ID" value="NZ_FNCW01000006.1"/>
</dbReference>
<accession>A0A1G7WU61</accession>